<reference evidence="2 3" key="1">
    <citation type="submission" date="2023-05" db="EMBL/GenBank/DDBJ databases">
        <title>Chelatococcus sp. nov., a moderately thermophilic bacterium isolated from hot spring microbial mat.</title>
        <authorList>
            <person name="Hu C.-J."/>
            <person name="Li W.-J."/>
        </authorList>
    </citation>
    <scope>NUCLEOTIDE SEQUENCE [LARGE SCALE GENOMIC DNA]</scope>
    <source>
        <strain evidence="2 3">SYSU G07232</strain>
    </source>
</reference>
<proteinExistence type="predicted"/>
<evidence type="ECO:0000313" key="3">
    <source>
        <dbReference type="Proteomes" id="UP001321492"/>
    </source>
</evidence>
<protein>
    <recommendedName>
        <fullName evidence="4">3',5'-cyclic-nucleotide phosphodiesterase</fullName>
    </recommendedName>
</protein>
<sequence length="97" mass="10401">MILRLAFALLIAAPGVASAQSAKVPRLAVEKSCRGAAAQDPGDKGTFDSCMKDENDARAELGKRWATYKAADRRECVSLTTSEPHDLGRSAELRRGP</sequence>
<dbReference type="EMBL" id="JASJEV010000009">
    <property type="protein sequence ID" value="MDJ1159470.1"/>
    <property type="molecule type" value="Genomic_DNA"/>
</dbReference>
<evidence type="ECO:0000256" key="1">
    <source>
        <dbReference type="SAM" id="SignalP"/>
    </source>
</evidence>
<name>A0ABT7AJB6_9HYPH</name>
<comment type="caution">
    <text evidence="2">The sequence shown here is derived from an EMBL/GenBank/DDBJ whole genome shotgun (WGS) entry which is preliminary data.</text>
</comment>
<evidence type="ECO:0000313" key="2">
    <source>
        <dbReference type="EMBL" id="MDJ1159470.1"/>
    </source>
</evidence>
<feature type="signal peptide" evidence="1">
    <location>
        <begin position="1"/>
        <end position="19"/>
    </location>
</feature>
<dbReference type="Proteomes" id="UP001321492">
    <property type="component" value="Unassembled WGS sequence"/>
</dbReference>
<keyword evidence="3" id="KW-1185">Reference proteome</keyword>
<feature type="chain" id="PRO_5047413224" description="3',5'-cyclic-nucleotide phosphodiesterase" evidence="1">
    <location>
        <begin position="20"/>
        <end position="97"/>
    </location>
</feature>
<dbReference type="RefSeq" id="WP_283741467.1">
    <property type="nucleotide sequence ID" value="NZ_JASJEV010000009.1"/>
</dbReference>
<evidence type="ECO:0008006" key="4">
    <source>
        <dbReference type="Google" id="ProtNLM"/>
    </source>
</evidence>
<organism evidence="2 3">
    <name type="scientific">Chelatococcus albus</name>
    <dbReference type="NCBI Taxonomy" id="3047466"/>
    <lineage>
        <taxon>Bacteria</taxon>
        <taxon>Pseudomonadati</taxon>
        <taxon>Pseudomonadota</taxon>
        <taxon>Alphaproteobacteria</taxon>
        <taxon>Hyphomicrobiales</taxon>
        <taxon>Chelatococcaceae</taxon>
        <taxon>Chelatococcus</taxon>
    </lineage>
</organism>
<keyword evidence="1" id="KW-0732">Signal</keyword>
<accession>A0ABT7AJB6</accession>
<gene>
    <name evidence="2" type="ORF">QNA08_14625</name>
</gene>